<protein>
    <submittedName>
        <fullName evidence="1">Uncharacterized protein</fullName>
    </submittedName>
</protein>
<evidence type="ECO:0000313" key="2">
    <source>
        <dbReference type="Proteomes" id="UP001227268"/>
    </source>
</evidence>
<reference evidence="1" key="1">
    <citation type="submission" date="2023-04" db="EMBL/GenBank/DDBJ databases">
        <title>Draft Genome sequencing of Naganishia species isolated from polar environments using Oxford Nanopore Technology.</title>
        <authorList>
            <person name="Leo P."/>
            <person name="Venkateswaran K."/>
        </authorList>
    </citation>
    <scope>NUCLEOTIDE SEQUENCE</scope>
    <source>
        <strain evidence="1">MNA-CCFEE 5423</strain>
    </source>
</reference>
<comment type="caution">
    <text evidence="1">The sequence shown here is derived from an EMBL/GenBank/DDBJ whole genome shotgun (WGS) entry which is preliminary data.</text>
</comment>
<evidence type="ECO:0000313" key="1">
    <source>
        <dbReference type="EMBL" id="KAJ9104445.1"/>
    </source>
</evidence>
<name>A0ACC2W016_9TREE</name>
<keyword evidence="2" id="KW-1185">Reference proteome</keyword>
<accession>A0ACC2W016</accession>
<dbReference type="Proteomes" id="UP001227268">
    <property type="component" value="Unassembled WGS sequence"/>
</dbReference>
<proteinExistence type="predicted"/>
<gene>
    <name evidence="1" type="ORF">QFC21_001940</name>
</gene>
<sequence>MSRKHGGLARKDALKGRKGARSKQDIVARGDNDMSTTLVIPKDGNIGNAKFVSKDFIRKGPEFDKYRLEGVYDEQTGEYKTQPYEINAKQPLCPPSPPETPATRTARERRLPDMEDSGRQDNEGADMIPDQDYTILSSKHFSLRSPIKRSDPQSYSPLVESFTSVAQGSSFAAASCASFPSSPEPPVAGPSRPSGLPASATSLQQEGVRQAAKVNKQHKAAFSSRNAYSPAPKNVTPAVSRPSVASATHEFSNSAESYPAGSAREKQLFGLYLSALEAEVGIDFKGEWNGAANDATGGIDQSTLEDALSDFNGSWHGDTDHDETLFLPYVKTVVSSVAPASSFKGIAATLPSPPTYANSPPSVEGLGIGIDSDILRDDAQANNFNKGRWQEGNDDVPLPAENSHSSSPIFSIAKCMGGGENATTSTDASKTPASMARSDTQLCSPPPKNIITTSSPGSPSENRTDETDMKDQPTQLPKSGKAKSREHRKKKRDGVLADGNRGVARDGKLGEIIVPEPDTRPFASDTRPDRTQKGPILIVGSAHNGIETDDDLRMAKERDADAYSVQWVKQVTEDWEADKSVRIDVFGPQYDKYRLKIIYDEEGKCWSTQPYFKNAESLMPLPTTTVSLSSITSAFGSEPQQNTAVEEDVHRMEYVMVNGNNASLAAEHSAPAEPFESPPHPVISTVSVANESSFETTAEEAPTIDELVQQFFEALIQRW</sequence>
<organism evidence="1 2">
    <name type="scientific">Naganishia friedmannii</name>
    <dbReference type="NCBI Taxonomy" id="89922"/>
    <lineage>
        <taxon>Eukaryota</taxon>
        <taxon>Fungi</taxon>
        <taxon>Dikarya</taxon>
        <taxon>Basidiomycota</taxon>
        <taxon>Agaricomycotina</taxon>
        <taxon>Tremellomycetes</taxon>
        <taxon>Filobasidiales</taxon>
        <taxon>Filobasidiaceae</taxon>
        <taxon>Naganishia</taxon>
    </lineage>
</organism>
<dbReference type="EMBL" id="JASBWT010000005">
    <property type="protein sequence ID" value="KAJ9104445.1"/>
    <property type="molecule type" value="Genomic_DNA"/>
</dbReference>